<proteinExistence type="predicted"/>
<dbReference type="InterPro" id="IPR001789">
    <property type="entry name" value="Sig_transdc_resp-reg_receiver"/>
</dbReference>
<dbReference type="KEGG" id="plon:Pla110_23980"/>
<evidence type="ECO:0000313" key="2">
    <source>
        <dbReference type="EMBL" id="QDU80666.1"/>
    </source>
</evidence>
<dbReference type="EMBL" id="CP036281">
    <property type="protein sequence ID" value="QDU80666.1"/>
    <property type="molecule type" value="Genomic_DNA"/>
</dbReference>
<gene>
    <name evidence="2" type="ORF">Pla110_23980</name>
</gene>
<evidence type="ECO:0000313" key="3">
    <source>
        <dbReference type="Proteomes" id="UP000317178"/>
    </source>
</evidence>
<organism evidence="2 3">
    <name type="scientific">Polystyrenella longa</name>
    <dbReference type="NCBI Taxonomy" id="2528007"/>
    <lineage>
        <taxon>Bacteria</taxon>
        <taxon>Pseudomonadati</taxon>
        <taxon>Planctomycetota</taxon>
        <taxon>Planctomycetia</taxon>
        <taxon>Planctomycetales</taxon>
        <taxon>Planctomycetaceae</taxon>
        <taxon>Polystyrenella</taxon>
    </lineage>
</organism>
<dbReference type="OrthoDB" id="279132at2"/>
<dbReference type="GO" id="GO:0000160">
    <property type="term" value="P:phosphorelay signal transduction system"/>
    <property type="evidence" value="ECO:0007669"/>
    <property type="project" value="InterPro"/>
</dbReference>
<dbReference type="InterPro" id="IPR011006">
    <property type="entry name" value="CheY-like_superfamily"/>
</dbReference>
<dbReference type="SUPFAM" id="SSF52172">
    <property type="entry name" value="CheY-like"/>
    <property type="match status" value="1"/>
</dbReference>
<sequence length="122" mass="13737">MKRILDIGQCNYDHSNITRFLESHWEVEVDRTHGWTDTERLLSANKYDLILVNRLMDQDHTEGQAIIESLKSHEQYSNMPVMMISNYADAQEEAVKAGAVPGFGKSALNSSEAQNLVDAIIG</sequence>
<keyword evidence="3" id="KW-1185">Reference proteome</keyword>
<dbReference type="RefSeq" id="WP_144995922.1">
    <property type="nucleotide sequence ID" value="NZ_CP036281.1"/>
</dbReference>
<dbReference type="AlphaFoldDB" id="A0A518CN58"/>
<dbReference type="Gene3D" id="3.40.50.2300">
    <property type="match status" value="1"/>
</dbReference>
<reference evidence="2 3" key="1">
    <citation type="submission" date="2019-02" db="EMBL/GenBank/DDBJ databases">
        <title>Deep-cultivation of Planctomycetes and their phenomic and genomic characterization uncovers novel biology.</title>
        <authorList>
            <person name="Wiegand S."/>
            <person name="Jogler M."/>
            <person name="Boedeker C."/>
            <person name="Pinto D."/>
            <person name="Vollmers J."/>
            <person name="Rivas-Marin E."/>
            <person name="Kohn T."/>
            <person name="Peeters S.H."/>
            <person name="Heuer A."/>
            <person name="Rast P."/>
            <person name="Oberbeckmann S."/>
            <person name="Bunk B."/>
            <person name="Jeske O."/>
            <person name="Meyerdierks A."/>
            <person name="Storesund J.E."/>
            <person name="Kallscheuer N."/>
            <person name="Luecker S."/>
            <person name="Lage O.M."/>
            <person name="Pohl T."/>
            <person name="Merkel B.J."/>
            <person name="Hornburger P."/>
            <person name="Mueller R.-W."/>
            <person name="Bruemmer F."/>
            <person name="Labrenz M."/>
            <person name="Spormann A.M."/>
            <person name="Op den Camp H."/>
            <person name="Overmann J."/>
            <person name="Amann R."/>
            <person name="Jetten M.S.M."/>
            <person name="Mascher T."/>
            <person name="Medema M.H."/>
            <person name="Devos D.P."/>
            <person name="Kaster A.-K."/>
            <person name="Ovreas L."/>
            <person name="Rohde M."/>
            <person name="Galperin M.Y."/>
            <person name="Jogler C."/>
        </authorList>
    </citation>
    <scope>NUCLEOTIDE SEQUENCE [LARGE SCALE GENOMIC DNA]</scope>
    <source>
        <strain evidence="2 3">Pla110</strain>
    </source>
</reference>
<name>A0A518CN58_9PLAN</name>
<dbReference type="Proteomes" id="UP000317178">
    <property type="component" value="Chromosome"/>
</dbReference>
<dbReference type="Pfam" id="PF00072">
    <property type="entry name" value="Response_reg"/>
    <property type="match status" value="1"/>
</dbReference>
<protein>
    <submittedName>
        <fullName evidence="2">Response regulator receiver domain protein</fullName>
    </submittedName>
</protein>
<accession>A0A518CN58</accession>
<evidence type="ECO:0000259" key="1">
    <source>
        <dbReference type="Pfam" id="PF00072"/>
    </source>
</evidence>
<feature type="domain" description="Response regulatory" evidence="1">
    <location>
        <begin position="16"/>
        <end position="100"/>
    </location>
</feature>